<sequence length="174" mass="18626">MADVVPKKSTASEGATVDDVKTGTHEAVLAEAIRYEHELTFIQAVKLYPAAIGWSAFVSLGVIMLAFDPQLIGNLFAIPQFQRDFGYKFGDGYIISAPWQTGLSTGNPVGQVVGALVAGYPMDMFGRKWTFAVCVVLTAGLIFFQFFARSLTILLVGELLGGLVLGCFVVIAPA</sequence>
<evidence type="ECO:0000256" key="5">
    <source>
        <dbReference type="ARBA" id="ARBA00023136"/>
    </source>
</evidence>
<comment type="similarity">
    <text evidence="2">Belongs to the major facilitator superfamily. Sugar transporter (TC 2.A.1.1) family.</text>
</comment>
<dbReference type="KEGG" id="tmn:UCRPA7_6280"/>
<dbReference type="PANTHER" id="PTHR48022:SF83">
    <property type="entry name" value="MAJOR FACILITATOR SUPERFAMILY (MFS) PROFILE DOMAIN-CONTAINING PROTEIN"/>
    <property type="match status" value="1"/>
</dbReference>
<evidence type="ECO:0000256" key="6">
    <source>
        <dbReference type="SAM" id="Phobius"/>
    </source>
</evidence>
<feature type="transmembrane region" description="Helical" evidence="6">
    <location>
        <begin position="153"/>
        <end position="172"/>
    </location>
</feature>
<dbReference type="RefSeq" id="XP_007917010.1">
    <property type="nucleotide sequence ID" value="XM_007918819.1"/>
</dbReference>
<evidence type="ECO:0000256" key="3">
    <source>
        <dbReference type="ARBA" id="ARBA00022692"/>
    </source>
</evidence>
<keyword evidence="9" id="KW-1185">Reference proteome</keyword>
<gene>
    <name evidence="8" type="ORF">UCRPA7_6280</name>
</gene>
<dbReference type="InterPro" id="IPR005828">
    <property type="entry name" value="MFS_sugar_transport-like"/>
</dbReference>
<dbReference type="InterPro" id="IPR036259">
    <property type="entry name" value="MFS_trans_sf"/>
</dbReference>
<dbReference type="EMBL" id="KB933225">
    <property type="protein sequence ID" value="EON98216.1"/>
    <property type="molecule type" value="Genomic_DNA"/>
</dbReference>
<keyword evidence="4 6" id="KW-1133">Transmembrane helix</keyword>
<dbReference type="GO" id="GO:0005351">
    <property type="term" value="F:carbohydrate:proton symporter activity"/>
    <property type="evidence" value="ECO:0007669"/>
    <property type="project" value="TreeGrafter"/>
</dbReference>
<dbReference type="PANTHER" id="PTHR48022">
    <property type="entry name" value="PLASTIDIC GLUCOSE TRANSPORTER 4"/>
    <property type="match status" value="1"/>
</dbReference>
<dbReference type="InterPro" id="IPR050360">
    <property type="entry name" value="MFS_Sugar_Transporters"/>
</dbReference>
<evidence type="ECO:0000256" key="1">
    <source>
        <dbReference type="ARBA" id="ARBA00004141"/>
    </source>
</evidence>
<dbReference type="eggNOG" id="KOG0254">
    <property type="taxonomic scope" value="Eukaryota"/>
</dbReference>
<accession>R8BFX6</accession>
<dbReference type="HOGENOM" id="CLU_1541180_0_0_1"/>
<protein>
    <submittedName>
        <fullName evidence="8">Putative maltose permease protein</fullName>
    </submittedName>
</protein>
<organism evidence="8 9">
    <name type="scientific">Phaeoacremonium minimum (strain UCR-PA7)</name>
    <name type="common">Esca disease fungus</name>
    <name type="synonym">Togninia minima</name>
    <dbReference type="NCBI Taxonomy" id="1286976"/>
    <lineage>
        <taxon>Eukaryota</taxon>
        <taxon>Fungi</taxon>
        <taxon>Dikarya</taxon>
        <taxon>Ascomycota</taxon>
        <taxon>Pezizomycotina</taxon>
        <taxon>Sordariomycetes</taxon>
        <taxon>Sordariomycetidae</taxon>
        <taxon>Togniniales</taxon>
        <taxon>Togniniaceae</taxon>
        <taxon>Phaeoacremonium</taxon>
    </lineage>
</organism>
<evidence type="ECO:0000259" key="7">
    <source>
        <dbReference type="PROSITE" id="PS50850"/>
    </source>
</evidence>
<keyword evidence="5 6" id="KW-0472">Membrane</keyword>
<dbReference type="PROSITE" id="PS50850">
    <property type="entry name" value="MFS"/>
    <property type="match status" value="1"/>
</dbReference>
<dbReference type="AlphaFoldDB" id="R8BFX6"/>
<name>R8BFX6_PHAM7</name>
<proteinExistence type="inferred from homology"/>
<feature type="transmembrane region" description="Helical" evidence="6">
    <location>
        <begin position="47"/>
        <end position="67"/>
    </location>
</feature>
<evidence type="ECO:0000256" key="2">
    <source>
        <dbReference type="ARBA" id="ARBA00010992"/>
    </source>
</evidence>
<evidence type="ECO:0000313" key="9">
    <source>
        <dbReference type="Proteomes" id="UP000014074"/>
    </source>
</evidence>
<dbReference type="GeneID" id="19326920"/>
<reference evidence="9" key="1">
    <citation type="journal article" date="2013" name="Genome Announc.">
        <title>Draft genome sequence of the ascomycete Phaeoacremonium aleophilum strain UCR-PA7, a causal agent of the esca disease complex in grapevines.</title>
        <authorList>
            <person name="Blanco-Ulate B."/>
            <person name="Rolshausen P."/>
            <person name="Cantu D."/>
        </authorList>
    </citation>
    <scope>NUCLEOTIDE SEQUENCE [LARGE SCALE GENOMIC DNA]</scope>
    <source>
        <strain evidence="9">UCR-PA7</strain>
    </source>
</reference>
<evidence type="ECO:0000256" key="4">
    <source>
        <dbReference type="ARBA" id="ARBA00022989"/>
    </source>
</evidence>
<dbReference type="Proteomes" id="UP000014074">
    <property type="component" value="Unassembled WGS sequence"/>
</dbReference>
<feature type="transmembrane region" description="Helical" evidence="6">
    <location>
        <begin position="129"/>
        <end position="147"/>
    </location>
</feature>
<keyword evidence="3 6" id="KW-0812">Transmembrane</keyword>
<dbReference type="Gene3D" id="1.20.1250.20">
    <property type="entry name" value="MFS general substrate transporter like domains"/>
    <property type="match status" value="1"/>
</dbReference>
<comment type="subcellular location">
    <subcellularLocation>
        <location evidence="1">Membrane</location>
        <topology evidence="1">Multi-pass membrane protein</topology>
    </subcellularLocation>
</comment>
<evidence type="ECO:0000313" key="8">
    <source>
        <dbReference type="EMBL" id="EON98216.1"/>
    </source>
</evidence>
<dbReference type="GO" id="GO:0016020">
    <property type="term" value="C:membrane"/>
    <property type="evidence" value="ECO:0007669"/>
    <property type="project" value="UniProtKB-SubCell"/>
</dbReference>
<feature type="domain" description="Major facilitator superfamily (MFS) profile" evidence="7">
    <location>
        <begin position="54"/>
        <end position="174"/>
    </location>
</feature>
<dbReference type="Pfam" id="PF00083">
    <property type="entry name" value="Sugar_tr"/>
    <property type="match status" value="1"/>
</dbReference>
<dbReference type="InterPro" id="IPR020846">
    <property type="entry name" value="MFS_dom"/>
</dbReference>
<dbReference type="OrthoDB" id="3828880at2759"/>
<dbReference type="SUPFAM" id="SSF103473">
    <property type="entry name" value="MFS general substrate transporter"/>
    <property type="match status" value="1"/>
</dbReference>